<dbReference type="SUPFAM" id="SSF57959">
    <property type="entry name" value="Leucine zipper domain"/>
    <property type="match status" value="1"/>
</dbReference>
<keyword evidence="7" id="KW-0539">Nucleus</keyword>
<evidence type="ECO:0000256" key="6">
    <source>
        <dbReference type="ARBA" id="ARBA00023230"/>
    </source>
</evidence>
<dbReference type="InterPro" id="IPR046347">
    <property type="entry name" value="bZIP_sf"/>
</dbReference>
<sequence>MNNSTMTSTPLPQPPTETMSMTIKMEQLENYDSPSPTHESFSNSSEPSHTPEPESHGSKPVKKRKSWGQVLPEPKTTLPPRKRAKTEDEKEQRRIERVKRNRLAAHNSRERKRQEYEVLQTEKDQMEADLQSYKQRLAQMEAELLFYRSKYPGEAPEPVFDFATHTSPIDTFDTVCPAQTSTSFPSPVSMDSMDSPRDSSCQPETPISAYETVPDFDSTQYSAAVLCDLQCQSISGTSAPAIWAYLTLFNLTLQSTRSLLLSTTTSSTLTSSLKSAVAHRQRLLLLTWNPLTAWLILISSMALVQHYTTSVLPPTLTAILTALMQSSRTCRVPLAQLRLATRPSQGDFSRKDVEGSSKGVIKAESVGAVLGPRLMRSSRLRQLGRRKSVHSLRLGRVLGRENLECGITRRQKAL</sequence>
<evidence type="ECO:0000313" key="10">
    <source>
        <dbReference type="EMBL" id="KAF1947766.1"/>
    </source>
</evidence>
<organism evidence="10 11">
    <name type="scientific">Clathrospora elynae</name>
    <dbReference type="NCBI Taxonomy" id="706981"/>
    <lineage>
        <taxon>Eukaryota</taxon>
        <taxon>Fungi</taxon>
        <taxon>Dikarya</taxon>
        <taxon>Ascomycota</taxon>
        <taxon>Pezizomycotina</taxon>
        <taxon>Dothideomycetes</taxon>
        <taxon>Pleosporomycetidae</taxon>
        <taxon>Pleosporales</taxon>
        <taxon>Diademaceae</taxon>
        <taxon>Clathrospora</taxon>
    </lineage>
</organism>
<dbReference type="InterPro" id="IPR044280">
    <property type="entry name" value="Hac1/HY5"/>
</dbReference>
<reference evidence="10" key="1">
    <citation type="journal article" date="2020" name="Stud. Mycol.">
        <title>101 Dothideomycetes genomes: a test case for predicting lifestyles and emergence of pathogens.</title>
        <authorList>
            <person name="Haridas S."/>
            <person name="Albert R."/>
            <person name="Binder M."/>
            <person name="Bloem J."/>
            <person name="Labutti K."/>
            <person name="Salamov A."/>
            <person name="Andreopoulos B."/>
            <person name="Baker S."/>
            <person name="Barry K."/>
            <person name="Bills G."/>
            <person name="Bluhm B."/>
            <person name="Cannon C."/>
            <person name="Castanera R."/>
            <person name="Culley D."/>
            <person name="Daum C."/>
            <person name="Ezra D."/>
            <person name="Gonzalez J."/>
            <person name="Henrissat B."/>
            <person name="Kuo A."/>
            <person name="Liang C."/>
            <person name="Lipzen A."/>
            <person name="Lutzoni F."/>
            <person name="Magnuson J."/>
            <person name="Mondo S."/>
            <person name="Nolan M."/>
            <person name="Ohm R."/>
            <person name="Pangilinan J."/>
            <person name="Park H.-J."/>
            <person name="Ramirez L."/>
            <person name="Alfaro M."/>
            <person name="Sun H."/>
            <person name="Tritt A."/>
            <person name="Yoshinaga Y."/>
            <person name="Zwiers L.-H."/>
            <person name="Turgeon B."/>
            <person name="Goodwin S."/>
            <person name="Spatafora J."/>
            <person name="Crous P."/>
            <person name="Grigoriev I."/>
        </authorList>
    </citation>
    <scope>NUCLEOTIDE SEQUENCE</scope>
    <source>
        <strain evidence="10">CBS 161.51</strain>
    </source>
</reference>
<evidence type="ECO:0000313" key="11">
    <source>
        <dbReference type="Proteomes" id="UP000800038"/>
    </source>
</evidence>
<feature type="compositionally biased region" description="Polar residues" evidence="8">
    <location>
        <begin position="1"/>
        <end position="21"/>
    </location>
</feature>
<dbReference type="GO" id="GO:0003677">
    <property type="term" value="F:DNA binding"/>
    <property type="evidence" value="ECO:0007669"/>
    <property type="project" value="UniProtKB-KW"/>
</dbReference>
<feature type="domain" description="BZIP" evidence="9">
    <location>
        <begin position="91"/>
        <end position="144"/>
    </location>
</feature>
<feature type="region of interest" description="Disordered" evidence="8">
    <location>
        <begin position="1"/>
        <end position="114"/>
    </location>
</feature>
<keyword evidence="4" id="KW-0238">DNA-binding</keyword>
<keyword evidence="5" id="KW-0804">Transcription</keyword>
<evidence type="ECO:0000256" key="5">
    <source>
        <dbReference type="ARBA" id="ARBA00023163"/>
    </source>
</evidence>
<dbReference type="EMBL" id="ML975997">
    <property type="protein sequence ID" value="KAF1947766.1"/>
    <property type="molecule type" value="Genomic_DNA"/>
</dbReference>
<evidence type="ECO:0000256" key="3">
    <source>
        <dbReference type="ARBA" id="ARBA00023015"/>
    </source>
</evidence>
<dbReference type="Proteomes" id="UP000800038">
    <property type="component" value="Unassembled WGS sequence"/>
</dbReference>
<dbReference type="InterPro" id="IPR004827">
    <property type="entry name" value="bZIP"/>
</dbReference>
<dbReference type="GO" id="GO:0045944">
    <property type="term" value="P:positive regulation of transcription by RNA polymerase II"/>
    <property type="evidence" value="ECO:0007669"/>
    <property type="project" value="InterPro"/>
</dbReference>
<dbReference type="CDD" id="cd14710">
    <property type="entry name" value="bZIP_HAC1-like"/>
    <property type="match status" value="1"/>
</dbReference>
<protein>
    <recommendedName>
        <fullName evidence="9">BZIP domain-containing protein</fullName>
    </recommendedName>
</protein>
<dbReference type="PANTHER" id="PTHR46714">
    <property type="entry name" value="TRANSCRIPTIONAL ACTIVATOR HAC1"/>
    <property type="match status" value="1"/>
</dbReference>
<dbReference type="PANTHER" id="PTHR46714:SF6">
    <property type="entry name" value="TRANSCRIPTIONAL ACTIVATOR HAC1"/>
    <property type="match status" value="1"/>
</dbReference>
<evidence type="ECO:0000256" key="2">
    <source>
        <dbReference type="ARBA" id="ARBA00007163"/>
    </source>
</evidence>
<evidence type="ECO:0000259" key="9">
    <source>
        <dbReference type="PROSITE" id="PS50217"/>
    </source>
</evidence>
<evidence type="ECO:0000256" key="7">
    <source>
        <dbReference type="ARBA" id="ARBA00023242"/>
    </source>
</evidence>
<dbReference type="Gene3D" id="1.20.5.170">
    <property type="match status" value="1"/>
</dbReference>
<name>A0A6A5TAI3_9PLEO</name>
<comment type="subcellular location">
    <subcellularLocation>
        <location evidence="1">Nucleus</location>
    </subcellularLocation>
</comment>
<dbReference type="GO" id="GO:0000981">
    <property type="term" value="F:DNA-binding transcription factor activity, RNA polymerase II-specific"/>
    <property type="evidence" value="ECO:0007669"/>
    <property type="project" value="InterPro"/>
</dbReference>
<feature type="compositionally biased region" description="Polar residues" evidence="8">
    <location>
        <begin position="30"/>
        <end position="41"/>
    </location>
</feature>
<dbReference type="OrthoDB" id="674948at2759"/>
<keyword evidence="3" id="KW-0805">Transcription regulation</keyword>
<accession>A0A6A5TAI3</accession>
<keyword evidence="11" id="KW-1185">Reference proteome</keyword>
<dbReference type="AlphaFoldDB" id="A0A6A5TAI3"/>
<evidence type="ECO:0000256" key="8">
    <source>
        <dbReference type="SAM" id="MobiDB-lite"/>
    </source>
</evidence>
<evidence type="ECO:0000256" key="1">
    <source>
        <dbReference type="ARBA" id="ARBA00004123"/>
    </source>
</evidence>
<gene>
    <name evidence="10" type="ORF">EJ02DRAFT_449250</name>
</gene>
<keyword evidence="6" id="KW-0834">Unfolded protein response</keyword>
<proteinExistence type="inferred from homology"/>
<dbReference type="GO" id="GO:0005634">
    <property type="term" value="C:nucleus"/>
    <property type="evidence" value="ECO:0007669"/>
    <property type="project" value="UniProtKB-SubCell"/>
</dbReference>
<dbReference type="PROSITE" id="PS00036">
    <property type="entry name" value="BZIP_BASIC"/>
    <property type="match status" value="1"/>
</dbReference>
<evidence type="ECO:0000256" key="4">
    <source>
        <dbReference type="ARBA" id="ARBA00023125"/>
    </source>
</evidence>
<feature type="compositionally biased region" description="Low complexity" evidence="8">
    <location>
        <begin position="183"/>
        <end position="193"/>
    </location>
</feature>
<comment type="similarity">
    <text evidence="2">Belongs to the bZIP family.</text>
</comment>
<dbReference type="GO" id="GO:0006986">
    <property type="term" value="P:response to unfolded protein"/>
    <property type="evidence" value="ECO:0007669"/>
    <property type="project" value="UniProtKB-KW"/>
</dbReference>
<dbReference type="PROSITE" id="PS50217">
    <property type="entry name" value="BZIP"/>
    <property type="match status" value="1"/>
</dbReference>
<feature type="compositionally biased region" description="Basic and acidic residues" evidence="8">
    <location>
        <begin position="85"/>
        <end position="95"/>
    </location>
</feature>
<feature type="region of interest" description="Disordered" evidence="8">
    <location>
        <begin position="182"/>
        <end position="203"/>
    </location>
</feature>
<dbReference type="SMART" id="SM00338">
    <property type="entry name" value="BRLZ"/>
    <property type="match status" value="1"/>
</dbReference>